<evidence type="ECO:0000256" key="4">
    <source>
        <dbReference type="ARBA" id="ARBA00022741"/>
    </source>
</evidence>
<keyword evidence="6 8" id="KW-1133">Transmembrane helix</keyword>
<evidence type="ECO:0000256" key="6">
    <source>
        <dbReference type="ARBA" id="ARBA00022989"/>
    </source>
</evidence>
<dbReference type="InterPro" id="IPR039421">
    <property type="entry name" value="Type_1_exporter"/>
</dbReference>
<proteinExistence type="predicted"/>
<feature type="domain" description="ABC transmembrane type-1" evidence="10">
    <location>
        <begin position="25"/>
        <end position="318"/>
    </location>
</feature>
<dbReference type="InterPro" id="IPR003593">
    <property type="entry name" value="AAA+_ATPase"/>
</dbReference>
<dbReference type="PANTHER" id="PTHR43394:SF1">
    <property type="entry name" value="ATP-BINDING CASSETTE SUB-FAMILY B MEMBER 10, MITOCHONDRIAL"/>
    <property type="match status" value="1"/>
</dbReference>
<keyword evidence="5 11" id="KW-0067">ATP-binding</keyword>
<evidence type="ECO:0000256" key="5">
    <source>
        <dbReference type="ARBA" id="ARBA00022840"/>
    </source>
</evidence>
<feature type="transmembrane region" description="Helical" evidence="8">
    <location>
        <begin position="72"/>
        <end position="96"/>
    </location>
</feature>
<comment type="subcellular location">
    <subcellularLocation>
        <location evidence="1">Membrane</location>
        <topology evidence="1">Multi-pass membrane protein</topology>
    </subcellularLocation>
</comment>
<dbReference type="Pfam" id="PF00664">
    <property type="entry name" value="ABC_membrane"/>
    <property type="match status" value="1"/>
</dbReference>
<dbReference type="PROSITE" id="PS50893">
    <property type="entry name" value="ABC_TRANSPORTER_2"/>
    <property type="match status" value="1"/>
</dbReference>
<dbReference type="GO" id="GO:0016020">
    <property type="term" value="C:membrane"/>
    <property type="evidence" value="ECO:0007669"/>
    <property type="project" value="UniProtKB-SubCell"/>
</dbReference>
<dbReference type="PROSITE" id="PS50929">
    <property type="entry name" value="ABC_TM1F"/>
    <property type="match status" value="1"/>
</dbReference>
<dbReference type="GO" id="GO:0015421">
    <property type="term" value="F:ABC-type oligopeptide transporter activity"/>
    <property type="evidence" value="ECO:0007669"/>
    <property type="project" value="TreeGrafter"/>
</dbReference>
<feature type="transmembrane region" description="Helical" evidence="8">
    <location>
        <begin position="262"/>
        <end position="280"/>
    </location>
</feature>
<dbReference type="InterPro" id="IPR036640">
    <property type="entry name" value="ABC1_TM_sf"/>
</dbReference>
<organism evidence="11">
    <name type="scientific">hydrothermal vent metagenome</name>
    <dbReference type="NCBI Taxonomy" id="652676"/>
    <lineage>
        <taxon>unclassified sequences</taxon>
        <taxon>metagenomes</taxon>
        <taxon>ecological metagenomes</taxon>
    </lineage>
</organism>
<evidence type="ECO:0000256" key="7">
    <source>
        <dbReference type="ARBA" id="ARBA00023136"/>
    </source>
</evidence>
<evidence type="ECO:0000256" key="8">
    <source>
        <dbReference type="SAM" id="Phobius"/>
    </source>
</evidence>
<dbReference type="EMBL" id="UOEW01000093">
    <property type="protein sequence ID" value="VAW35007.1"/>
    <property type="molecule type" value="Genomic_DNA"/>
</dbReference>
<dbReference type="InterPro" id="IPR011527">
    <property type="entry name" value="ABC1_TM_dom"/>
</dbReference>
<evidence type="ECO:0000256" key="2">
    <source>
        <dbReference type="ARBA" id="ARBA00022448"/>
    </source>
</evidence>
<dbReference type="InterPro" id="IPR017871">
    <property type="entry name" value="ABC_transporter-like_CS"/>
</dbReference>
<feature type="transmembrane region" description="Helical" evidence="8">
    <location>
        <begin position="177"/>
        <end position="193"/>
    </location>
</feature>
<dbReference type="Pfam" id="PF00005">
    <property type="entry name" value="ABC_tran"/>
    <property type="match status" value="1"/>
</dbReference>
<dbReference type="GO" id="GO:0005524">
    <property type="term" value="F:ATP binding"/>
    <property type="evidence" value="ECO:0007669"/>
    <property type="project" value="UniProtKB-KW"/>
</dbReference>
<dbReference type="SUPFAM" id="SSF90123">
    <property type="entry name" value="ABC transporter transmembrane region"/>
    <property type="match status" value="1"/>
</dbReference>
<evidence type="ECO:0000259" key="9">
    <source>
        <dbReference type="PROSITE" id="PS50893"/>
    </source>
</evidence>
<dbReference type="InterPro" id="IPR003439">
    <property type="entry name" value="ABC_transporter-like_ATP-bd"/>
</dbReference>
<dbReference type="SUPFAM" id="SSF52540">
    <property type="entry name" value="P-loop containing nucleoside triphosphate hydrolases"/>
    <property type="match status" value="1"/>
</dbReference>
<dbReference type="Gene3D" id="3.40.50.300">
    <property type="entry name" value="P-loop containing nucleotide triphosphate hydrolases"/>
    <property type="match status" value="1"/>
</dbReference>
<name>A0A3B0V9Y9_9ZZZZ</name>
<evidence type="ECO:0000313" key="11">
    <source>
        <dbReference type="EMBL" id="VAW35007.1"/>
    </source>
</evidence>
<dbReference type="InterPro" id="IPR027417">
    <property type="entry name" value="P-loop_NTPase"/>
</dbReference>
<dbReference type="FunFam" id="3.40.50.300:FF:000287">
    <property type="entry name" value="Multidrug ABC transporter ATP-binding protein"/>
    <property type="match status" value="1"/>
</dbReference>
<sequence length="597" mass="66510">MRSPKPQKPILRLLAYAKGHRIKVILASLCSAINKLFDIAPEILIGVAIDVVVSKQDSFLASFGFTDAKSQLIALAVLTFIIWLGESIFQFLYAILWRNLAQTLQHQMRTDTYDHMQHMDMSFFENQSSGNLTSILNDDVNQLERFLNVGANDFIQVIVSVLGVGAVFFYISVKIAVFAFLPIPLIIFGAFFFQRKAQPRYAEVRKQHGRLAAAITNKITGIATIKSFTREKQELKNLTHLSQEYLQSNKEAIKISAAFTPIIRMAILTGFLATFIIGGFDALDGVISVGAYGMLVFLTQRLLWPFTSLAVTMDLYERAMASVRRILDLLETPIAIRDKVNTKTANMQQSINFHNVNFSYTIDSHKVLTNINMTIEKSKITAFVGQTGSGKSTLMKLLLRFYNPDSGNITIGNIDICDLKINQLRKSIGLVSQDIFLFDGSIKQNIAYGKDNTTDIEIQQAAKLAEAIDFITALPQGFNTLVGERGMKLSGGQRQRISLARAILKNPKILILDEATSAVDNETEAAIQKSMVHIAKNRTLLVVAHRLSTIVNADIIHVLDKGQIIESGTHVELLNYQGTYYKLWNIQTGNLITSPLP</sequence>
<gene>
    <name evidence="11" type="ORF">MNBD_GAMMA01-170</name>
</gene>
<feature type="domain" description="ABC transporter" evidence="9">
    <location>
        <begin position="351"/>
        <end position="586"/>
    </location>
</feature>
<dbReference type="GO" id="GO:0016887">
    <property type="term" value="F:ATP hydrolysis activity"/>
    <property type="evidence" value="ECO:0007669"/>
    <property type="project" value="InterPro"/>
</dbReference>
<keyword evidence="3 8" id="KW-0812">Transmembrane</keyword>
<dbReference type="CDD" id="cd18565">
    <property type="entry name" value="ABC_6TM_exporter_like"/>
    <property type="match status" value="1"/>
</dbReference>
<dbReference type="Gene3D" id="1.20.1560.10">
    <property type="entry name" value="ABC transporter type 1, transmembrane domain"/>
    <property type="match status" value="1"/>
</dbReference>
<dbReference type="PROSITE" id="PS00211">
    <property type="entry name" value="ABC_TRANSPORTER_1"/>
    <property type="match status" value="1"/>
</dbReference>
<dbReference type="SMART" id="SM00382">
    <property type="entry name" value="AAA"/>
    <property type="match status" value="1"/>
</dbReference>
<evidence type="ECO:0000259" key="10">
    <source>
        <dbReference type="PROSITE" id="PS50929"/>
    </source>
</evidence>
<evidence type="ECO:0000256" key="1">
    <source>
        <dbReference type="ARBA" id="ARBA00004141"/>
    </source>
</evidence>
<feature type="transmembrane region" description="Helical" evidence="8">
    <location>
        <begin position="154"/>
        <end position="171"/>
    </location>
</feature>
<dbReference type="PANTHER" id="PTHR43394">
    <property type="entry name" value="ATP-DEPENDENT PERMEASE MDL1, MITOCHONDRIAL"/>
    <property type="match status" value="1"/>
</dbReference>
<dbReference type="AlphaFoldDB" id="A0A3B0V9Y9"/>
<keyword evidence="4" id="KW-0547">Nucleotide-binding</keyword>
<keyword evidence="2" id="KW-0813">Transport</keyword>
<protein>
    <submittedName>
        <fullName evidence="11">Efflux ABC transporter, permease/ATP-binding protein slr2019</fullName>
    </submittedName>
</protein>
<accession>A0A3B0V9Y9</accession>
<keyword evidence="7 8" id="KW-0472">Membrane</keyword>
<evidence type="ECO:0000256" key="3">
    <source>
        <dbReference type="ARBA" id="ARBA00022692"/>
    </source>
</evidence>
<reference evidence="11" key="1">
    <citation type="submission" date="2018-06" db="EMBL/GenBank/DDBJ databases">
        <authorList>
            <person name="Zhirakovskaya E."/>
        </authorList>
    </citation>
    <scope>NUCLEOTIDE SEQUENCE</scope>
</reference>